<keyword evidence="2" id="KW-1185">Reference proteome</keyword>
<dbReference type="AlphaFoldDB" id="A0A1H7UR46"/>
<proteinExistence type="predicted"/>
<evidence type="ECO:0000313" key="2">
    <source>
        <dbReference type="Proteomes" id="UP000198677"/>
    </source>
</evidence>
<name>A0A1H7UR46_9NOCA</name>
<evidence type="ECO:0000313" key="1">
    <source>
        <dbReference type="EMBL" id="SEL99276.1"/>
    </source>
</evidence>
<sequence>MHCKVVQQFNTDGGVLVGISYKFDGRSQSIFDLGQVSQRSTCGGGR</sequence>
<protein>
    <submittedName>
        <fullName evidence="1">Uncharacterized protein</fullName>
    </submittedName>
</protein>
<dbReference type="EMBL" id="FOAW01000019">
    <property type="protein sequence ID" value="SEL99276.1"/>
    <property type="molecule type" value="Genomic_DNA"/>
</dbReference>
<gene>
    <name evidence="1" type="ORF">SAMN05444583_1199</name>
</gene>
<organism evidence="1 2">
    <name type="scientific">Rhodococcus maanshanensis</name>
    <dbReference type="NCBI Taxonomy" id="183556"/>
    <lineage>
        <taxon>Bacteria</taxon>
        <taxon>Bacillati</taxon>
        <taxon>Actinomycetota</taxon>
        <taxon>Actinomycetes</taxon>
        <taxon>Mycobacteriales</taxon>
        <taxon>Nocardiaceae</taxon>
        <taxon>Rhodococcus</taxon>
    </lineage>
</organism>
<accession>A0A1H7UR46</accession>
<dbReference type="Proteomes" id="UP000198677">
    <property type="component" value="Unassembled WGS sequence"/>
</dbReference>
<reference evidence="2" key="1">
    <citation type="submission" date="2016-10" db="EMBL/GenBank/DDBJ databases">
        <authorList>
            <person name="Varghese N."/>
            <person name="Submissions S."/>
        </authorList>
    </citation>
    <scope>NUCLEOTIDE SEQUENCE [LARGE SCALE GENOMIC DNA]</scope>
    <source>
        <strain evidence="2">DSM 44675</strain>
    </source>
</reference>